<evidence type="ECO:0000313" key="7">
    <source>
        <dbReference type="EMBL" id="TLX22717.1"/>
    </source>
</evidence>
<evidence type="ECO:0000313" key="8">
    <source>
        <dbReference type="Proteomes" id="UP000308508"/>
    </source>
</evidence>
<dbReference type="Pfam" id="PF00691">
    <property type="entry name" value="OmpA"/>
    <property type="match status" value="1"/>
</dbReference>
<keyword evidence="3" id="KW-0998">Cell outer membrane</keyword>
<evidence type="ECO:0000256" key="3">
    <source>
        <dbReference type="ARBA" id="ARBA00023237"/>
    </source>
</evidence>
<proteinExistence type="predicted"/>
<dbReference type="AlphaFoldDB" id="A0A5R9PI35"/>
<reference evidence="7 8" key="1">
    <citation type="submission" date="2019-04" db="EMBL/GenBank/DDBJ databases">
        <authorList>
            <person name="Grouzdev D.S."/>
            <person name="Nazina T.N."/>
        </authorList>
    </citation>
    <scope>NUCLEOTIDE SEQUENCE [LARGE SCALE GENOMIC DNA]</scope>
    <source>
        <strain evidence="7 8">SHC 3-19</strain>
    </source>
</reference>
<dbReference type="InterPro" id="IPR006664">
    <property type="entry name" value="OMP_bac"/>
</dbReference>
<dbReference type="InterPro" id="IPR050330">
    <property type="entry name" value="Bact_OuterMem_StrucFunc"/>
</dbReference>
<keyword evidence="8" id="KW-1185">Reference proteome</keyword>
<protein>
    <submittedName>
        <fullName evidence="7">OmpA family protein</fullName>
    </submittedName>
</protein>
<evidence type="ECO:0000256" key="5">
    <source>
        <dbReference type="SAM" id="MobiDB-lite"/>
    </source>
</evidence>
<feature type="region of interest" description="Disordered" evidence="5">
    <location>
        <begin position="325"/>
        <end position="348"/>
    </location>
</feature>
<keyword evidence="2 4" id="KW-0472">Membrane</keyword>
<evidence type="ECO:0000259" key="6">
    <source>
        <dbReference type="PROSITE" id="PS51123"/>
    </source>
</evidence>
<dbReference type="InterPro" id="IPR006665">
    <property type="entry name" value="OmpA-like"/>
</dbReference>
<organism evidence="7 8">
    <name type="scientific">Thermomonas fusca</name>
    <dbReference type="NCBI Taxonomy" id="215690"/>
    <lineage>
        <taxon>Bacteria</taxon>
        <taxon>Pseudomonadati</taxon>
        <taxon>Pseudomonadota</taxon>
        <taxon>Gammaproteobacteria</taxon>
        <taxon>Lysobacterales</taxon>
        <taxon>Lysobacteraceae</taxon>
        <taxon>Thermomonas</taxon>
    </lineage>
</organism>
<accession>A0A5R9PI35</accession>
<dbReference type="EMBL" id="SROY01000001">
    <property type="protein sequence ID" value="TLX22717.1"/>
    <property type="molecule type" value="Genomic_DNA"/>
</dbReference>
<dbReference type="PANTHER" id="PTHR30329:SF21">
    <property type="entry name" value="LIPOPROTEIN YIAD-RELATED"/>
    <property type="match status" value="1"/>
</dbReference>
<dbReference type="Gene3D" id="3.30.1330.60">
    <property type="entry name" value="OmpA-like domain"/>
    <property type="match status" value="1"/>
</dbReference>
<dbReference type="Proteomes" id="UP000308508">
    <property type="component" value="Unassembled WGS sequence"/>
</dbReference>
<dbReference type="PROSITE" id="PS51257">
    <property type="entry name" value="PROKAR_LIPOPROTEIN"/>
    <property type="match status" value="1"/>
</dbReference>
<evidence type="ECO:0000256" key="1">
    <source>
        <dbReference type="ARBA" id="ARBA00004442"/>
    </source>
</evidence>
<dbReference type="STRING" id="1123377.GCA_000423885_02554"/>
<dbReference type="PRINTS" id="PR01021">
    <property type="entry name" value="OMPADOMAIN"/>
</dbReference>
<evidence type="ECO:0000256" key="2">
    <source>
        <dbReference type="ARBA" id="ARBA00023136"/>
    </source>
</evidence>
<feature type="compositionally biased region" description="Basic and acidic residues" evidence="5">
    <location>
        <begin position="336"/>
        <end position="348"/>
    </location>
</feature>
<sequence>MRLDRTGFVIGVAAAIAMTLLAGCKKDGATDALKETAAAALEKATDAMPGQADDAAGADQAKTGDFDISSVPLSTVALGDFPYITLPAGYVSNGDPETKRIARFPFWVKGRAHWVEGRFYLLNVYPEKEGDYNPYELRKNLEALVAQMGGVKLSEEKIPYDTIKSWGDEVTMGFLKGLGDIYNVPASTYVVRRDDGNIWIHFAQDTAQGGLIVGQEKAFVATAQLLPASEMKKQLDAAGKVALQVNFATDKTDVLPDSLPQIEQVAELMKIDGALKLAVNGHTDDSGDAAHNQQLSEGRAKAVVALLTGKGIDASRLTAAGFGSTQPVADNGTQEGKAKNRRVELVKR</sequence>
<evidence type="ECO:0000256" key="4">
    <source>
        <dbReference type="PROSITE-ProRule" id="PRU00473"/>
    </source>
</evidence>
<dbReference type="SUPFAM" id="SSF103088">
    <property type="entry name" value="OmpA-like"/>
    <property type="match status" value="1"/>
</dbReference>
<comment type="subcellular location">
    <subcellularLocation>
        <location evidence="1">Cell outer membrane</location>
    </subcellularLocation>
</comment>
<comment type="caution">
    <text evidence="7">The sequence shown here is derived from an EMBL/GenBank/DDBJ whole genome shotgun (WGS) entry which is preliminary data.</text>
</comment>
<dbReference type="CDD" id="cd07185">
    <property type="entry name" value="OmpA_C-like"/>
    <property type="match status" value="1"/>
</dbReference>
<dbReference type="InterPro" id="IPR036737">
    <property type="entry name" value="OmpA-like_sf"/>
</dbReference>
<feature type="domain" description="OmpA-like" evidence="6">
    <location>
        <begin position="234"/>
        <end position="348"/>
    </location>
</feature>
<dbReference type="GO" id="GO:0009279">
    <property type="term" value="C:cell outer membrane"/>
    <property type="evidence" value="ECO:0007669"/>
    <property type="project" value="UniProtKB-SubCell"/>
</dbReference>
<name>A0A5R9PI35_9GAMM</name>
<dbReference type="PANTHER" id="PTHR30329">
    <property type="entry name" value="STATOR ELEMENT OF FLAGELLAR MOTOR COMPLEX"/>
    <property type="match status" value="1"/>
</dbReference>
<dbReference type="PRINTS" id="PR01023">
    <property type="entry name" value="NAFLGMOTY"/>
</dbReference>
<feature type="compositionally biased region" description="Polar residues" evidence="5">
    <location>
        <begin position="325"/>
        <end position="334"/>
    </location>
</feature>
<gene>
    <name evidence="7" type="ORF">E5S66_01415</name>
</gene>
<dbReference type="PROSITE" id="PS51123">
    <property type="entry name" value="OMPA_2"/>
    <property type="match status" value="1"/>
</dbReference>